<comment type="caution">
    <text evidence="1">The sequence shown here is derived from an EMBL/GenBank/DDBJ whole genome shotgun (WGS) entry which is preliminary data.</text>
</comment>
<name>A0ACB9LA70_BAUVA</name>
<organism evidence="1 2">
    <name type="scientific">Bauhinia variegata</name>
    <name type="common">Purple orchid tree</name>
    <name type="synonym">Phanera variegata</name>
    <dbReference type="NCBI Taxonomy" id="167791"/>
    <lineage>
        <taxon>Eukaryota</taxon>
        <taxon>Viridiplantae</taxon>
        <taxon>Streptophyta</taxon>
        <taxon>Embryophyta</taxon>
        <taxon>Tracheophyta</taxon>
        <taxon>Spermatophyta</taxon>
        <taxon>Magnoliopsida</taxon>
        <taxon>eudicotyledons</taxon>
        <taxon>Gunneridae</taxon>
        <taxon>Pentapetalae</taxon>
        <taxon>rosids</taxon>
        <taxon>fabids</taxon>
        <taxon>Fabales</taxon>
        <taxon>Fabaceae</taxon>
        <taxon>Cercidoideae</taxon>
        <taxon>Cercideae</taxon>
        <taxon>Bauhiniinae</taxon>
        <taxon>Bauhinia</taxon>
    </lineage>
</organism>
<accession>A0ACB9LA70</accession>
<dbReference type="Proteomes" id="UP000828941">
    <property type="component" value="Chromosome 12"/>
</dbReference>
<reference evidence="1 2" key="1">
    <citation type="journal article" date="2022" name="DNA Res.">
        <title>Chromosomal-level genome assembly of the orchid tree Bauhinia variegata (Leguminosae; Cercidoideae) supports the allotetraploid origin hypothesis of Bauhinia.</title>
        <authorList>
            <person name="Zhong Y."/>
            <person name="Chen Y."/>
            <person name="Zheng D."/>
            <person name="Pang J."/>
            <person name="Liu Y."/>
            <person name="Luo S."/>
            <person name="Meng S."/>
            <person name="Qian L."/>
            <person name="Wei D."/>
            <person name="Dai S."/>
            <person name="Zhou R."/>
        </authorList>
    </citation>
    <scope>NUCLEOTIDE SEQUENCE [LARGE SCALE GENOMIC DNA]</scope>
    <source>
        <strain evidence="1">BV-YZ2020</strain>
    </source>
</reference>
<dbReference type="EMBL" id="CM039437">
    <property type="protein sequence ID" value="KAI4305998.1"/>
    <property type="molecule type" value="Genomic_DNA"/>
</dbReference>
<evidence type="ECO:0000313" key="1">
    <source>
        <dbReference type="EMBL" id="KAI4305998.1"/>
    </source>
</evidence>
<evidence type="ECO:0000313" key="2">
    <source>
        <dbReference type="Proteomes" id="UP000828941"/>
    </source>
</evidence>
<protein>
    <submittedName>
        <fullName evidence="1">Uncharacterized protein</fullName>
    </submittedName>
</protein>
<keyword evidence="2" id="KW-1185">Reference proteome</keyword>
<proteinExistence type="predicted"/>
<gene>
    <name evidence="1" type="ORF">L6164_029317</name>
</gene>
<sequence length="143" mass="15994">MANVSVAAEWQLLYNQYYRKPEIYPMKRKHIDLSRNKLRIFNSAGVQISETVWRHPGGRLIGMVWTDDQTLICVVQEDSGIEELLHCIAVIEPQYTISGNVEVLLGVSDASVLVVEEDGVQQLGVGLLRGPLQKMVVSGPIYT</sequence>